<comment type="caution">
    <text evidence="1">The sequence shown here is derived from an EMBL/GenBank/DDBJ whole genome shotgun (WGS) entry which is preliminary data.</text>
</comment>
<evidence type="ECO:0008006" key="3">
    <source>
        <dbReference type="Google" id="ProtNLM"/>
    </source>
</evidence>
<sequence length="115" mass="13378">MALSEFEIKRAEKVLQGFLERHRPPASIRPRLDLGGRVSGQSVEIFSIRPRYDDPSIRMETPAAKATYVKSRGLWKVYWMRADLKWHAYRPRPEVKRLEAFLELVGEDPDGCFFG</sequence>
<organism evidence="1 2">
    <name type="scientific">Bisbaumannia pacifica</name>
    <dbReference type="NCBI Taxonomy" id="77098"/>
    <lineage>
        <taxon>Bacteria</taxon>
        <taxon>Pseudomonadati</taxon>
        <taxon>Pseudomonadota</taxon>
        <taxon>Gammaproteobacteria</taxon>
        <taxon>Oceanospirillales</taxon>
        <taxon>Halomonadaceae</taxon>
        <taxon>Bisbaumannia</taxon>
    </lineage>
</organism>
<accession>A0A510XG03</accession>
<keyword evidence="2" id="KW-1185">Reference proteome</keyword>
<gene>
    <name evidence="1" type="ORF">HPA02_18330</name>
</gene>
<dbReference type="InterPro" id="IPR021388">
    <property type="entry name" value="DUF3024"/>
</dbReference>
<protein>
    <recommendedName>
        <fullName evidence="3">DUF3024 domain-containing protein</fullName>
    </recommendedName>
</protein>
<reference evidence="1 2" key="1">
    <citation type="submission" date="2019-07" db="EMBL/GenBank/DDBJ databases">
        <title>Whole genome shotgun sequence of Halomonas pacifica NBRC 102220.</title>
        <authorList>
            <person name="Hosoyama A."/>
            <person name="Uohara A."/>
            <person name="Ohji S."/>
            <person name="Ichikawa N."/>
        </authorList>
    </citation>
    <scope>NUCLEOTIDE SEQUENCE [LARGE SCALE GENOMIC DNA]</scope>
    <source>
        <strain evidence="1 2">NBRC 102220</strain>
    </source>
</reference>
<evidence type="ECO:0000313" key="1">
    <source>
        <dbReference type="EMBL" id="GEK47550.1"/>
    </source>
</evidence>
<proteinExistence type="predicted"/>
<dbReference type="EMBL" id="BJUK01000017">
    <property type="protein sequence ID" value="GEK47550.1"/>
    <property type="molecule type" value="Genomic_DNA"/>
</dbReference>
<dbReference type="OrthoDB" id="1362002at2"/>
<dbReference type="Proteomes" id="UP000321275">
    <property type="component" value="Unassembled WGS sequence"/>
</dbReference>
<dbReference type="Pfam" id="PF11225">
    <property type="entry name" value="DUF3024"/>
    <property type="match status" value="1"/>
</dbReference>
<dbReference type="RefSeq" id="WP_146802889.1">
    <property type="nucleotide sequence ID" value="NZ_BJUK01000017.1"/>
</dbReference>
<name>A0A510XG03_9GAMM</name>
<dbReference type="AlphaFoldDB" id="A0A510XG03"/>
<evidence type="ECO:0000313" key="2">
    <source>
        <dbReference type="Proteomes" id="UP000321275"/>
    </source>
</evidence>